<keyword evidence="2" id="KW-1185">Reference proteome</keyword>
<reference evidence="1" key="1">
    <citation type="submission" date="2023-10" db="EMBL/GenBank/DDBJ databases">
        <authorList>
            <person name="Rodriguez Cubillos JULIANA M."/>
            <person name="De Vega J."/>
        </authorList>
    </citation>
    <scope>NUCLEOTIDE SEQUENCE</scope>
</reference>
<comment type="caution">
    <text evidence="1">The sequence shown here is derived from an EMBL/GenBank/DDBJ whole genome shotgun (WGS) entry which is preliminary data.</text>
</comment>
<name>A0ACB0JN19_TRIPR</name>
<proteinExistence type="predicted"/>
<protein>
    <submittedName>
        <fullName evidence="1">Uncharacterized protein</fullName>
    </submittedName>
</protein>
<evidence type="ECO:0000313" key="1">
    <source>
        <dbReference type="EMBL" id="CAJ2645024.1"/>
    </source>
</evidence>
<organism evidence="1 2">
    <name type="scientific">Trifolium pratense</name>
    <name type="common">Red clover</name>
    <dbReference type="NCBI Taxonomy" id="57577"/>
    <lineage>
        <taxon>Eukaryota</taxon>
        <taxon>Viridiplantae</taxon>
        <taxon>Streptophyta</taxon>
        <taxon>Embryophyta</taxon>
        <taxon>Tracheophyta</taxon>
        <taxon>Spermatophyta</taxon>
        <taxon>Magnoliopsida</taxon>
        <taxon>eudicotyledons</taxon>
        <taxon>Gunneridae</taxon>
        <taxon>Pentapetalae</taxon>
        <taxon>rosids</taxon>
        <taxon>fabids</taxon>
        <taxon>Fabales</taxon>
        <taxon>Fabaceae</taxon>
        <taxon>Papilionoideae</taxon>
        <taxon>50 kb inversion clade</taxon>
        <taxon>NPAAA clade</taxon>
        <taxon>Hologalegina</taxon>
        <taxon>IRL clade</taxon>
        <taxon>Trifolieae</taxon>
        <taxon>Trifolium</taxon>
    </lineage>
</organism>
<accession>A0ACB0JN19</accession>
<dbReference type="Proteomes" id="UP001177021">
    <property type="component" value="Unassembled WGS sequence"/>
</dbReference>
<dbReference type="EMBL" id="CASHSV030000055">
    <property type="protein sequence ID" value="CAJ2645024.1"/>
    <property type="molecule type" value="Genomic_DNA"/>
</dbReference>
<gene>
    <name evidence="1" type="ORF">MILVUS5_LOCUS13970</name>
</gene>
<evidence type="ECO:0000313" key="2">
    <source>
        <dbReference type="Proteomes" id="UP001177021"/>
    </source>
</evidence>
<sequence length="172" mass="20641">MLSSFSAFNKLNRSDRRYYSRWQFRKIHWVKWDKVSKPKETGGLGIRELRVFNIALLGKWWWMIRNEKTSIWYKVLEAKYGTSLEEKKSSSSSWWRDLNSIKRFQGRGGLGWFEEHLRRVVGDGKNTSFWEDPWVDGDSLKFLFRRLFDLALDKESSVVEMFTEENGVRKIN</sequence>